<sequence length="149" mass="16998">MYTKIEQLALDIDWFFTDKLEIGFIASAGGKLPDTIAELGNGNQILSSYFRSLPDISEVIINPKLSEILQTSVNEIYLLDFINMAKKGLYSFDKTKLNDFLDTSYHLVAKPINSLRLNDLPQNILESLLKTKIYDKLEHTQEINVEVIK</sequence>
<gene>
    <name evidence="1" type="ORF">CHA01nite_26610</name>
</gene>
<dbReference type="EMBL" id="BJYJ01000015">
    <property type="protein sequence ID" value="GEN76921.1"/>
    <property type="molecule type" value="Genomic_DNA"/>
</dbReference>
<name>A0A511YNZ9_9FLAO</name>
<evidence type="ECO:0000313" key="2">
    <source>
        <dbReference type="Proteomes" id="UP000321863"/>
    </source>
</evidence>
<protein>
    <submittedName>
        <fullName evidence="1">Uncharacterized protein</fullName>
    </submittedName>
</protein>
<dbReference type="OrthoDB" id="666171at2"/>
<accession>A0A511YNZ9</accession>
<evidence type="ECO:0000313" key="1">
    <source>
        <dbReference type="EMBL" id="GEN76921.1"/>
    </source>
</evidence>
<keyword evidence="2" id="KW-1185">Reference proteome</keyword>
<comment type="caution">
    <text evidence="1">The sequence shown here is derived from an EMBL/GenBank/DDBJ whole genome shotgun (WGS) entry which is preliminary data.</text>
</comment>
<organism evidence="1 2">
    <name type="scientific">Chryseobacterium hagamense</name>
    <dbReference type="NCBI Taxonomy" id="395935"/>
    <lineage>
        <taxon>Bacteria</taxon>
        <taxon>Pseudomonadati</taxon>
        <taxon>Bacteroidota</taxon>
        <taxon>Flavobacteriia</taxon>
        <taxon>Flavobacteriales</taxon>
        <taxon>Weeksellaceae</taxon>
        <taxon>Chryseobacterium group</taxon>
        <taxon>Chryseobacterium</taxon>
    </lineage>
</organism>
<dbReference type="RefSeq" id="WP_146942188.1">
    <property type="nucleotide sequence ID" value="NZ_BJYJ01000015.1"/>
</dbReference>
<dbReference type="AlphaFoldDB" id="A0A511YNZ9"/>
<reference evidence="1 2" key="1">
    <citation type="submission" date="2019-07" db="EMBL/GenBank/DDBJ databases">
        <title>Whole genome shotgun sequence of Chryseobacterium hagamense NBRC 105253.</title>
        <authorList>
            <person name="Hosoyama A."/>
            <person name="Uohara A."/>
            <person name="Ohji S."/>
            <person name="Ichikawa N."/>
        </authorList>
    </citation>
    <scope>NUCLEOTIDE SEQUENCE [LARGE SCALE GENOMIC DNA]</scope>
    <source>
        <strain evidence="1 2">NBRC 105253</strain>
    </source>
</reference>
<dbReference type="Proteomes" id="UP000321863">
    <property type="component" value="Unassembled WGS sequence"/>
</dbReference>
<proteinExistence type="predicted"/>